<evidence type="ECO:0000313" key="2">
    <source>
        <dbReference type="EMBL" id="MUI36893.1"/>
    </source>
</evidence>
<dbReference type="InterPro" id="IPR025874">
    <property type="entry name" value="DZR"/>
</dbReference>
<dbReference type="AlphaFoldDB" id="A0A2U2XSU9"/>
<name>A0A2U2XSU9_PSEAI</name>
<reference evidence="2 3" key="1">
    <citation type="submission" date="2019-11" db="EMBL/GenBank/DDBJ databases">
        <title>Genomes of ocular Pseudomonas aeruginosa isolates.</title>
        <authorList>
            <person name="Khan M."/>
            <person name="Rice S.A."/>
            <person name="Willcox M.D.P."/>
            <person name="Stapleton F."/>
        </authorList>
    </citation>
    <scope>NUCLEOTIDE SEQUENCE [LARGE SCALE GENOMIC DNA]</scope>
    <source>
        <strain evidence="2 3">PA221</strain>
    </source>
</reference>
<sequence length="51" mass="4948">MACPACRTANAATARFCQGCGGALAPLRCIACNADLAAGAKFCGACGAPQQ</sequence>
<accession>A0A2U2XSU9</accession>
<dbReference type="EMBL" id="WOAD01000014">
    <property type="protein sequence ID" value="MUI36893.1"/>
    <property type="molecule type" value="Genomic_DNA"/>
</dbReference>
<dbReference type="Pfam" id="PF12773">
    <property type="entry name" value="DZR"/>
    <property type="match status" value="1"/>
</dbReference>
<feature type="domain" description="DZANK-type" evidence="1">
    <location>
        <begin position="3"/>
        <end position="47"/>
    </location>
</feature>
<dbReference type="Proteomes" id="UP000433532">
    <property type="component" value="Unassembled WGS sequence"/>
</dbReference>
<gene>
    <name evidence="2" type="ORF">GNQ48_17945</name>
</gene>
<dbReference type="RefSeq" id="WP_015503364.1">
    <property type="nucleotide sequence ID" value="NZ_CAADKH010001250.1"/>
</dbReference>
<comment type="caution">
    <text evidence="2">The sequence shown here is derived from an EMBL/GenBank/DDBJ whole genome shotgun (WGS) entry which is preliminary data.</text>
</comment>
<evidence type="ECO:0000313" key="3">
    <source>
        <dbReference type="Proteomes" id="UP000433532"/>
    </source>
</evidence>
<proteinExistence type="predicted"/>
<organism evidence="2 3">
    <name type="scientific">Pseudomonas aeruginosa</name>
    <dbReference type="NCBI Taxonomy" id="287"/>
    <lineage>
        <taxon>Bacteria</taxon>
        <taxon>Pseudomonadati</taxon>
        <taxon>Pseudomonadota</taxon>
        <taxon>Gammaproteobacteria</taxon>
        <taxon>Pseudomonadales</taxon>
        <taxon>Pseudomonadaceae</taxon>
        <taxon>Pseudomonas</taxon>
    </lineage>
</organism>
<protein>
    <submittedName>
        <fullName evidence="2">Zinc ribbon domain-containing protein</fullName>
    </submittedName>
</protein>
<evidence type="ECO:0000259" key="1">
    <source>
        <dbReference type="Pfam" id="PF12773"/>
    </source>
</evidence>